<dbReference type="RefSeq" id="WP_170828336.1">
    <property type="nucleotide sequence ID" value="NZ_CBCRYE010000003.1"/>
</dbReference>
<evidence type="ECO:0000256" key="12">
    <source>
        <dbReference type="RuleBase" id="RU364040"/>
    </source>
</evidence>
<dbReference type="STRING" id="260084.SAMN02927928_2847"/>
<evidence type="ECO:0000256" key="13">
    <source>
        <dbReference type="SAM" id="SignalP"/>
    </source>
</evidence>
<keyword evidence="8 12" id="KW-0482">Metalloprotease</keyword>
<feature type="binding site" evidence="10">
    <location>
        <position position="334"/>
    </location>
    <ligand>
        <name>Zn(2+)</name>
        <dbReference type="ChEBI" id="CHEBI:29105"/>
        <note>catalytic</note>
    </ligand>
</feature>
<feature type="chain" id="PRO_5011706175" description="Aminopeptidase" evidence="13">
    <location>
        <begin position="25"/>
        <end position="886"/>
    </location>
</feature>
<evidence type="ECO:0000256" key="5">
    <source>
        <dbReference type="ARBA" id="ARBA00022723"/>
    </source>
</evidence>
<sequence>MRPLLFAASLLLASTALTPVVALAAPAATAIVADANAPKGKLPDAATPLAYSLNLTIVPSKPRFSGHVEIDVNVKAETKSLYLHGRDLKMSKVVAMVGGKPVNAKYTQVDDLGVARLDFAKAIPAGRTTLVFDYDAPFTNDAAGLYRVQVGGEWYVWSQFESIDARGAFPSFDEPGFKTPFKVQITTEKGLVALSNGPEDGSTTAGSMITHSFYRTEKLPTYLVAFAVGPFAVAEGVAPPNQYRNYALPIRIVATKPNAAKLKYALDETPSIVSHLENYFGQAFPFPKLDQVASPIMPGAMENAGIDIYGDNILLLDSGASTVQKQEFGMVVAHELSHQWFGDYVTPAWWDDIWLNESFANWMGYRIGNEWRPELNIGVGAIDEAFGAMDTDALKVGRPIHEKITNNGDIDSAFDSITYGKGGQVVAMVAGYLGDETFKRGVRLHMSRHPYGNATSDEFFGALADAAQEPGVLDAMKSFVNQQGFPTVDFSHQGGWLVATQSRYARLGTTLDPQSWTIPLCLRQGEERKCFLMAQPQGTLGADAPGALMPNAGGTGYYRFTLTPEDWSTLIATGDKLPAGEGLAALDSLWGQFYAGKLAAPQLIEAAKVFVNNKDSNVATGSADQFNELVTRGIIPEAGLPDYRRVMDEIYAPRLAAIGFNPKAGAHLSDDPDTQKLRQRLVVAVSDAGRDPAVRKQLLDAANAYLGGDKTALDQAFLARGFKIYVEEGHQPAAKALFDRMLTEQDEVVRSAVRGAITSDADAATATWLLGALNEPRLRVPDKLALVGGLMNNAATRDMTYDWLKANYDSFSAGAGIFSAGRIASLPHNYCDAGKADEIERIMRPKVVAAGRGELSFNRMLEDIRSCSVLKDAKSAEVVTALKDAK</sequence>
<dbReference type="InterPro" id="IPR042097">
    <property type="entry name" value="Aminopeptidase_N-like_N_sf"/>
</dbReference>
<evidence type="ECO:0000256" key="4">
    <source>
        <dbReference type="ARBA" id="ARBA00022670"/>
    </source>
</evidence>
<feature type="site" description="Transition state stabilizer" evidence="11">
    <location>
        <position position="419"/>
    </location>
</feature>
<dbReference type="InterPro" id="IPR034016">
    <property type="entry name" value="M1_APN-typ"/>
</dbReference>
<evidence type="ECO:0000259" key="14">
    <source>
        <dbReference type="Pfam" id="PF01433"/>
    </source>
</evidence>
<dbReference type="Gene3D" id="1.25.50.20">
    <property type="match status" value="1"/>
</dbReference>
<keyword evidence="5 10" id="KW-0479">Metal-binding</keyword>
<dbReference type="FunFam" id="1.10.390.10:FF:000013">
    <property type="entry name" value="Aminopeptidase N"/>
    <property type="match status" value="1"/>
</dbReference>
<dbReference type="EMBL" id="FMTS01000005">
    <property type="protein sequence ID" value="SCW71540.1"/>
    <property type="molecule type" value="Genomic_DNA"/>
</dbReference>
<evidence type="ECO:0000256" key="8">
    <source>
        <dbReference type="ARBA" id="ARBA00023049"/>
    </source>
</evidence>
<evidence type="ECO:0000256" key="1">
    <source>
        <dbReference type="ARBA" id="ARBA00000098"/>
    </source>
</evidence>
<dbReference type="InterPro" id="IPR050344">
    <property type="entry name" value="Peptidase_M1_aminopeptidases"/>
</dbReference>
<dbReference type="Gene3D" id="2.60.40.1910">
    <property type="match status" value="1"/>
</dbReference>
<dbReference type="GO" id="GO:0070006">
    <property type="term" value="F:metalloaminopeptidase activity"/>
    <property type="evidence" value="ECO:0007669"/>
    <property type="project" value="TreeGrafter"/>
</dbReference>
<evidence type="ECO:0000256" key="11">
    <source>
        <dbReference type="PIRSR" id="PIRSR634016-4"/>
    </source>
</evidence>
<dbReference type="GO" id="GO:0042277">
    <property type="term" value="F:peptide binding"/>
    <property type="evidence" value="ECO:0007669"/>
    <property type="project" value="TreeGrafter"/>
</dbReference>
<comment type="cofactor">
    <cofactor evidence="10 12">
        <name>Zn(2+)</name>
        <dbReference type="ChEBI" id="CHEBI:29105"/>
    </cofactor>
    <text evidence="10 12">Binds 1 zinc ion per subunit.</text>
</comment>
<keyword evidence="4 12" id="KW-0645">Protease</keyword>
<dbReference type="Pfam" id="PF11838">
    <property type="entry name" value="ERAP1_C"/>
    <property type="match status" value="1"/>
</dbReference>
<feature type="domain" description="ERAP1-like C-terminal" evidence="15">
    <location>
        <begin position="549"/>
        <end position="865"/>
    </location>
</feature>
<reference evidence="18" key="1">
    <citation type="submission" date="2016-10" db="EMBL/GenBank/DDBJ databases">
        <authorList>
            <person name="Varghese N."/>
            <person name="Submissions S."/>
        </authorList>
    </citation>
    <scope>NUCLEOTIDE SEQUENCE [LARGE SCALE GENOMIC DNA]</scope>
    <source>
        <strain evidence="18">CGMCC 1.3431</strain>
    </source>
</reference>
<dbReference type="Proteomes" id="UP000199150">
    <property type="component" value="Unassembled WGS sequence"/>
</dbReference>
<dbReference type="Pfam" id="PF17900">
    <property type="entry name" value="Peptidase_M1_N"/>
    <property type="match status" value="1"/>
</dbReference>
<evidence type="ECO:0000256" key="9">
    <source>
        <dbReference type="PIRSR" id="PIRSR634016-1"/>
    </source>
</evidence>
<dbReference type="PRINTS" id="PR00756">
    <property type="entry name" value="ALADIPTASE"/>
</dbReference>
<evidence type="ECO:0000313" key="17">
    <source>
        <dbReference type="EMBL" id="SCW71540.1"/>
    </source>
</evidence>
<dbReference type="PANTHER" id="PTHR11533">
    <property type="entry name" value="PROTEASE M1 ZINC METALLOPROTEASE"/>
    <property type="match status" value="1"/>
</dbReference>
<dbReference type="InterPro" id="IPR024571">
    <property type="entry name" value="ERAP1-like_C_dom"/>
</dbReference>
<keyword evidence="7 10" id="KW-0862">Zinc</keyword>
<dbReference type="CDD" id="cd09601">
    <property type="entry name" value="M1_APN-Q_like"/>
    <property type="match status" value="1"/>
</dbReference>
<evidence type="ECO:0000313" key="18">
    <source>
        <dbReference type="Proteomes" id="UP000199150"/>
    </source>
</evidence>
<dbReference type="GO" id="GO:0008270">
    <property type="term" value="F:zinc ion binding"/>
    <property type="evidence" value="ECO:0007669"/>
    <property type="project" value="UniProtKB-UniRule"/>
</dbReference>
<dbReference type="SUPFAM" id="SSF63737">
    <property type="entry name" value="Leukotriene A4 hydrolase N-terminal domain"/>
    <property type="match status" value="1"/>
</dbReference>
<dbReference type="GO" id="GO:0006508">
    <property type="term" value="P:proteolysis"/>
    <property type="evidence" value="ECO:0007669"/>
    <property type="project" value="UniProtKB-KW"/>
</dbReference>
<keyword evidence="6 12" id="KW-0378">Hydrolase</keyword>
<protein>
    <recommendedName>
        <fullName evidence="12">Aminopeptidase</fullName>
        <ecNumber evidence="12">3.4.11.-</ecNumber>
    </recommendedName>
</protein>
<dbReference type="InterPro" id="IPR014782">
    <property type="entry name" value="Peptidase_M1_dom"/>
</dbReference>
<name>A0A1G4SQT8_9CAUL</name>
<feature type="binding site" evidence="10">
    <location>
        <position position="357"/>
    </location>
    <ligand>
        <name>Zn(2+)</name>
        <dbReference type="ChEBI" id="CHEBI:29105"/>
        <note>catalytic</note>
    </ligand>
</feature>
<dbReference type="Gene3D" id="1.10.390.10">
    <property type="entry name" value="Neutral Protease Domain 2"/>
    <property type="match status" value="1"/>
</dbReference>
<keyword evidence="13" id="KW-0732">Signal</keyword>
<comment type="catalytic activity">
    <reaction evidence="1">
        <text>Release of an N-terminal amino acid, Xaa-|-Yaa- from a peptide, amide or arylamide. Xaa is preferably Ala, but may be most amino acids including Pro (slow action). When a terminal hydrophobic residue is followed by a prolyl residue, the two may be released as an intact Xaa-Pro dipeptide.</text>
        <dbReference type="EC" id="3.4.11.2"/>
    </reaction>
</comment>
<keyword evidence="3 12" id="KW-0031">Aminopeptidase</keyword>
<evidence type="ECO:0000256" key="3">
    <source>
        <dbReference type="ARBA" id="ARBA00022438"/>
    </source>
</evidence>
<evidence type="ECO:0000256" key="7">
    <source>
        <dbReference type="ARBA" id="ARBA00022833"/>
    </source>
</evidence>
<dbReference type="GO" id="GO:0016020">
    <property type="term" value="C:membrane"/>
    <property type="evidence" value="ECO:0007669"/>
    <property type="project" value="TreeGrafter"/>
</dbReference>
<dbReference type="GO" id="GO:0005737">
    <property type="term" value="C:cytoplasm"/>
    <property type="evidence" value="ECO:0007669"/>
    <property type="project" value="TreeGrafter"/>
</dbReference>
<gene>
    <name evidence="17" type="ORF">SAMN02927928_2847</name>
</gene>
<dbReference type="EC" id="3.4.11.-" evidence="12"/>
<feature type="signal peptide" evidence="13">
    <location>
        <begin position="1"/>
        <end position="24"/>
    </location>
</feature>
<dbReference type="GO" id="GO:0043171">
    <property type="term" value="P:peptide catabolic process"/>
    <property type="evidence" value="ECO:0007669"/>
    <property type="project" value="TreeGrafter"/>
</dbReference>
<evidence type="ECO:0000259" key="15">
    <source>
        <dbReference type="Pfam" id="PF11838"/>
    </source>
</evidence>
<dbReference type="InterPro" id="IPR045357">
    <property type="entry name" value="Aminopeptidase_N-like_N"/>
</dbReference>
<evidence type="ECO:0000256" key="6">
    <source>
        <dbReference type="ARBA" id="ARBA00022801"/>
    </source>
</evidence>
<evidence type="ECO:0000256" key="10">
    <source>
        <dbReference type="PIRSR" id="PIRSR634016-3"/>
    </source>
</evidence>
<organism evidence="17 18">
    <name type="scientific">Asticcacaulis taihuensis</name>
    <dbReference type="NCBI Taxonomy" id="260084"/>
    <lineage>
        <taxon>Bacteria</taxon>
        <taxon>Pseudomonadati</taxon>
        <taxon>Pseudomonadota</taxon>
        <taxon>Alphaproteobacteria</taxon>
        <taxon>Caulobacterales</taxon>
        <taxon>Caulobacteraceae</taxon>
        <taxon>Asticcacaulis</taxon>
    </lineage>
</organism>
<evidence type="ECO:0000256" key="2">
    <source>
        <dbReference type="ARBA" id="ARBA00010136"/>
    </source>
</evidence>
<evidence type="ECO:0000259" key="16">
    <source>
        <dbReference type="Pfam" id="PF17900"/>
    </source>
</evidence>
<keyword evidence="18" id="KW-1185">Reference proteome</keyword>
<feature type="active site" description="Proton acceptor" evidence="9">
    <location>
        <position position="335"/>
    </location>
</feature>
<dbReference type="GO" id="GO:0005615">
    <property type="term" value="C:extracellular space"/>
    <property type="evidence" value="ECO:0007669"/>
    <property type="project" value="TreeGrafter"/>
</dbReference>
<feature type="domain" description="Aminopeptidase N-like N-terminal" evidence="16">
    <location>
        <begin position="48"/>
        <end position="223"/>
    </location>
</feature>
<dbReference type="PANTHER" id="PTHR11533:SF174">
    <property type="entry name" value="PUROMYCIN-SENSITIVE AMINOPEPTIDASE-RELATED"/>
    <property type="match status" value="1"/>
</dbReference>
<feature type="domain" description="Peptidase M1 membrane alanine aminopeptidase" evidence="14">
    <location>
        <begin position="264"/>
        <end position="474"/>
    </location>
</feature>
<feature type="binding site" evidence="10">
    <location>
        <position position="338"/>
    </location>
    <ligand>
        <name>Zn(2+)</name>
        <dbReference type="ChEBI" id="CHEBI:29105"/>
        <note>catalytic</note>
    </ligand>
</feature>
<comment type="similarity">
    <text evidence="2 12">Belongs to the peptidase M1 family.</text>
</comment>
<dbReference type="InterPro" id="IPR027268">
    <property type="entry name" value="Peptidase_M4/M1_CTD_sf"/>
</dbReference>
<accession>A0A1G4SQT8</accession>
<proteinExistence type="inferred from homology"/>
<dbReference type="SUPFAM" id="SSF55486">
    <property type="entry name" value="Metalloproteases ('zincins'), catalytic domain"/>
    <property type="match status" value="1"/>
</dbReference>
<dbReference type="InterPro" id="IPR001930">
    <property type="entry name" value="Peptidase_M1"/>
</dbReference>
<dbReference type="AlphaFoldDB" id="A0A1G4SQT8"/>
<dbReference type="Pfam" id="PF01433">
    <property type="entry name" value="Peptidase_M1"/>
    <property type="match status" value="1"/>
</dbReference>
<dbReference type="Gene3D" id="2.60.40.1730">
    <property type="entry name" value="tricorn interacting facor f3 domain"/>
    <property type="match status" value="1"/>
</dbReference>
<dbReference type="GO" id="GO:0016285">
    <property type="term" value="F:alanyl aminopeptidase activity"/>
    <property type="evidence" value="ECO:0007669"/>
    <property type="project" value="UniProtKB-EC"/>
</dbReference>